<accession>A0ABY6UWN7</accession>
<dbReference type="PROSITE" id="PS50088">
    <property type="entry name" value="ANK_REPEAT"/>
    <property type="match status" value="6"/>
</dbReference>
<dbReference type="Gene3D" id="1.25.40.20">
    <property type="entry name" value="Ankyrin repeat-containing domain"/>
    <property type="match status" value="4"/>
</dbReference>
<dbReference type="InterPro" id="IPR036770">
    <property type="entry name" value="Ankyrin_rpt-contain_sf"/>
</dbReference>
<evidence type="ECO:0000313" key="5">
    <source>
        <dbReference type="Proteomes" id="UP000766486"/>
    </source>
</evidence>
<protein>
    <recommendedName>
        <fullName evidence="6">NACHT-NTPase and P-loop NTPases N-terminal domain-containing protein</fullName>
    </recommendedName>
</protein>
<feature type="repeat" description="ANK" evidence="3">
    <location>
        <begin position="495"/>
        <end position="527"/>
    </location>
</feature>
<dbReference type="PROSITE" id="PS50297">
    <property type="entry name" value="ANK_REP_REGION"/>
    <property type="match status" value="6"/>
</dbReference>
<feature type="repeat" description="ANK" evidence="3">
    <location>
        <begin position="758"/>
        <end position="790"/>
    </location>
</feature>
<dbReference type="Pfam" id="PF12796">
    <property type="entry name" value="Ank_2"/>
    <property type="match status" value="5"/>
</dbReference>
<name>A0ABY6UWN7_BIOOC</name>
<feature type="repeat" description="ANK" evidence="3">
    <location>
        <begin position="591"/>
        <end position="623"/>
    </location>
</feature>
<reference evidence="4 5" key="1">
    <citation type="submission" date="2019-06" db="EMBL/GenBank/DDBJ databases">
        <authorList>
            <person name="Broberg M."/>
        </authorList>
    </citation>
    <scope>NUCLEOTIDE SEQUENCE [LARGE SCALE GENOMIC DNA]</scope>
</reference>
<keyword evidence="1" id="KW-0677">Repeat</keyword>
<evidence type="ECO:0008006" key="6">
    <source>
        <dbReference type="Google" id="ProtNLM"/>
    </source>
</evidence>
<feature type="repeat" description="ANK" evidence="3">
    <location>
        <begin position="725"/>
        <end position="757"/>
    </location>
</feature>
<dbReference type="SUPFAM" id="SSF48403">
    <property type="entry name" value="Ankyrin repeat"/>
    <property type="match status" value="2"/>
</dbReference>
<dbReference type="PANTHER" id="PTHR24198:SF165">
    <property type="entry name" value="ANKYRIN REPEAT-CONTAINING PROTEIN-RELATED"/>
    <property type="match status" value="1"/>
</dbReference>
<keyword evidence="5" id="KW-1185">Reference proteome</keyword>
<organism evidence="4 5">
    <name type="scientific">Bionectria ochroleuca</name>
    <name type="common">Gliocladium roseum</name>
    <dbReference type="NCBI Taxonomy" id="29856"/>
    <lineage>
        <taxon>Eukaryota</taxon>
        <taxon>Fungi</taxon>
        <taxon>Dikarya</taxon>
        <taxon>Ascomycota</taxon>
        <taxon>Pezizomycotina</taxon>
        <taxon>Sordariomycetes</taxon>
        <taxon>Hypocreomycetidae</taxon>
        <taxon>Hypocreales</taxon>
        <taxon>Bionectriaceae</taxon>
        <taxon>Clonostachys</taxon>
    </lineage>
</organism>
<proteinExistence type="predicted"/>
<dbReference type="EMBL" id="CABFNS010000882">
    <property type="protein sequence ID" value="VUC34382.1"/>
    <property type="molecule type" value="Genomic_DNA"/>
</dbReference>
<evidence type="ECO:0000256" key="1">
    <source>
        <dbReference type="ARBA" id="ARBA00022737"/>
    </source>
</evidence>
<evidence type="ECO:0000313" key="4">
    <source>
        <dbReference type="EMBL" id="VUC34382.1"/>
    </source>
</evidence>
<dbReference type="PRINTS" id="PR01415">
    <property type="entry name" value="ANKYRIN"/>
</dbReference>
<sequence>MPDIKAYIKARIERSSSLSRLLAKDTERVVEKVSNLARESGITLDGLSLDSISAFDSCISQINQNSEYVKELAKHVLTWIVHAKIGLEIDQLRDSYAFRCSGGEDYEKSRPLAEDIISSCAGLVTTDPKHTLYLVHESVERHLQENAMLHPQAELEIAKTCLICIMKTDFQGNEPRTPLFYYAAKHWFSHLDKVSGTFEPEIVKLVYKLLRDSARLTKAFGFMSDTGDFQVEDITGLHAAVFLNRDKWARKIIRKGIIEINTPCSDGQTALHWAARLGRVELSRFLIENGSDPDRKDKTGDAPIHKAMAGLTPNHVETIKILLDGGAEFEEAGFRRLSPLSSAIRYGPTAIAELLISRQADVSLEIYDGWTSLRELFQHCQDVILDLQPASRAAVKRAIGKHIYTLLKLLLDKGVDLNHPTTTGWLPLIHTVQEGNAATVRELLSREPKPADPNLSDSSKEHRSPLYWAMFYNHGKIVQILIDHGANVNERDDADGWTPLRKAVEDRNEDLVFLFLKAGADPNTLDRQNNSALIHAINSENFNIVWLLLKNKADPTQFNNKSLAKALEKGDLCTASLLCQFKADPDFTDKDGETPLIKACSDNDVRLAVFLLEHGANPNHKDQQGYSPLHHAIFGGSQQMVQLLTPRISRQQLNMRDKSGNPPIVLATLKKQKSIVQNLLCNGASCDVPGIAGLTALQLATEANLHDILDLMLICTTDINCTDRDGCTALHHAALNGDSTTIFKLVRGGANLNARDGKGSTPLILATESGNAEAVEALLGNGADADIQDNEGFTAANLAYHQQNTELMHLLNMGHSTGYWY</sequence>
<comment type="caution">
    <text evidence="4">The sequence shown here is derived from an EMBL/GenBank/DDBJ whole genome shotgun (WGS) entry which is preliminary data.</text>
</comment>
<feature type="repeat" description="ANK" evidence="3">
    <location>
        <begin position="266"/>
        <end position="298"/>
    </location>
</feature>
<dbReference type="SMART" id="SM00248">
    <property type="entry name" value="ANK"/>
    <property type="match status" value="14"/>
</dbReference>
<dbReference type="InterPro" id="IPR002110">
    <property type="entry name" value="Ankyrin_rpt"/>
</dbReference>
<dbReference type="PANTHER" id="PTHR24198">
    <property type="entry name" value="ANKYRIN REPEAT AND PROTEIN KINASE DOMAIN-CONTAINING PROTEIN"/>
    <property type="match status" value="1"/>
</dbReference>
<dbReference type="Proteomes" id="UP000766486">
    <property type="component" value="Unassembled WGS sequence"/>
</dbReference>
<feature type="repeat" description="ANK" evidence="3">
    <location>
        <begin position="461"/>
        <end position="493"/>
    </location>
</feature>
<evidence type="ECO:0000256" key="2">
    <source>
        <dbReference type="ARBA" id="ARBA00023043"/>
    </source>
</evidence>
<evidence type="ECO:0000256" key="3">
    <source>
        <dbReference type="PROSITE-ProRule" id="PRU00023"/>
    </source>
</evidence>
<gene>
    <name evidence="4" type="ORF">CLO192961_LOCUS380565</name>
</gene>
<keyword evidence="2 3" id="KW-0040">ANK repeat</keyword>